<feature type="non-terminal residue" evidence="1">
    <location>
        <position position="103"/>
    </location>
</feature>
<dbReference type="EMBL" id="JABFAF010266070">
    <property type="protein sequence ID" value="MBA0876792.1"/>
    <property type="molecule type" value="Genomic_DNA"/>
</dbReference>
<name>A0A7J9N0J0_GOSSC</name>
<keyword evidence="2" id="KW-1185">Reference proteome</keyword>
<evidence type="ECO:0000313" key="2">
    <source>
        <dbReference type="Proteomes" id="UP000593576"/>
    </source>
</evidence>
<dbReference type="AlphaFoldDB" id="A0A7J9N0J0"/>
<evidence type="ECO:0000313" key="1">
    <source>
        <dbReference type="EMBL" id="MBA0876792.1"/>
    </source>
</evidence>
<accession>A0A7J9N0J0</accession>
<gene>
    <name evidence="1" type="ORF">Goshw_017102</name>
</gene>
<organism evidence="1 2">
    <name type="scientific">Gossypium schwendimanii</name>
    <name type="common">Cotton</name>
    <dbReference type="NCBI Taxonomy" id="34291"/>
    <lineage>
        <taxon>Eukaryota</taxon>
        <taxon>Viridiplantae</taxon>
        <taxon>Streptophyta</taxon>
        <taxon>Embryophyta</taxon>
        <taxon>Tracheophyta</taxon>
        <taxon>Spermatophyta</taxon>
        <taxon>Magnoliopsida</taxon>
        <taxon>eudicotyledons</taxon>
        <taxon>Gunneridae</taxon>
        <taxon>Pentapetalae</taxon>
        <taxon>rosids</taxon>
        <taxon>malvids</taxon>
        <taxon>Malvales</taxon>
        <taxon>Malvaceae</taxon>
        <taxon>Malvoideae</taxon>
        <taxon>Gossypium</taxon>
    </lineage>
</organism>
<evidence type="ECO:0008006" key="3">
    <source>
        <dbReference type="Google" id="ProtNLM"/>
    </source>
</evidence>
<sequence length="103" mass="12141">MSFRRVILESDSKIVILKLQTNDEDYSALRPITWDVEDAPLEVRKLQRNMGVDLTHRELIYSVGFWDWGFIIWEKGSLKLPPCLNPLDVFCKENHCFGRFARI</sequence>
<dbReference type="OrthoDB" id="1001083at2759"/>
<reference evidence="1 2" key="1">
    <citation type="journal article" date="2019" name="Genome Biol. Evol.">
        <title>Insights into the evolution of the New World diploid cottons (Gossypium, subgenus Houzingenia) based on genome sequencing.</title>
        <authorList>
            <person name="Grover C.E."/>
            <person name="Arick M.A. 2nd"/>
            <person name="Thrash A."/>
            <person name="Conover J.L."/>
            <person name="Sanders W.S."/>
            <person name="Peterson D.G."/>
            <person name="Frelichowski J.E."/>
            <person name="Scheffler J.A."/>
            <person name="Scheffler B.E."/>
            <person name="Wendel J.F."/>
        </authorList>
    </citation>
    <scope>NUCLEOTIDE SEQUENCE [LARGE SCALE GENOMIC DNA]</scope>
    <source>
        <strain evidence="1">1</strain>
        <tissue evidence="1">Leaf</tissue>
    </source>
</reference>
<proteinExistence type="predicted"/>
<dbReference type="Proteomes" id="UP000593576">
    <property type="component" value="Unassembled WGS sequence"/>
</dbReference>
<comment type="caution">
    <text evidence="1">The sequence shown here is derived from an EMBL/GenBank/DDBJ whole genome shotgun (WGS) entry which is preliminary data.</text>
</comment>
<protein>
    <recommendedName>
        <fullName evidence="3">RNase H type-1 domain-containing protein</fullName>
    </recommendedName>
</protein>